<feature type="transmembrane region" description="Helical" evidence="7">
    <location>
        <begin position="142"/>
        <end position="167"/>
    </location>
</feature>
<evidence type="ECO:0000259" key="8">
    <source>
        <dbReference type="PROSITE" id="PS50928"/>
    </source>
</evidence>
<dbReference type="Pfam" id="PF12911">
    <property type="entry name" value="OppC_N"/>
    <property type="match status" value="1"/>
</dbReference>
<feature type="domain" description="ABC transmembrane type-1" evidence="8">
    <location>
        <begin position="94"/>
        <end position="283"/>
    </location>
</feature>
<dbReference type="SUPFAM" id="SSF161098">
    <property type="entry name" value="MetI-like"/>
    <property type="match status" value="1"/>
</dbReference>
<feature type="transmembrane region" description="Helical" evidence="7">
    <location>
        <begin position="260"/>
        <end position="286"/>
    </location>
</feature>
<dbReference type="Gene3D" id="1.10.3720.10">
    <property type="entry name" value="MetI-like"/>
    <property type="match status" value="1"/>
</dbReference>
<comment type="caution">
    <text evidence="9">The sequence shown here is derived from an EMBL/GenBank/DDBJ whole genome shotgun (WGS) entry which is preliminary data.</text>
</comment>
<protein>
    <submittedName>
        <fullName evidence="9">ABC transporter permease</fullName>
    </submittedName>
</protein>
<keyword evidence="6 7" id="KW-0472">Membrane</keyword>
<feature type="transmembrane region" description="Helical" evidence="7">
    <location>
        <begin position="98"/>
        <end position="122"/>
    </location>
</feature>
<evidence type="ECO:0000256" key="4">
    <source>
        <dbReference type="ARBA" id="ARBA00022692"/>
    </source>
</evidence>
<comment type="subcellular location">
    <subcellularLocation>
        <location evidence="1 7">Cell membrane</location>
        <topology evidence="1 7">Multi-pass membrane protein</topology>
    </subcellularLocation>
</comment>
<dbReference type="RefSeq" id="WP_224315431.1">
    <property type="nucleotide sequence ID" value="NZ_JAIRBM010000021.1"/>
</dbReference>
<keyword evidence="4 7" id="KW-0812">Transmembrane</keyword>
<keyword evidence="10" id="KW-1185">Reference proteome</keyword>
<dbReference type="PANTHER" id="PTHR43386:SF25">
    <property type="entry name" value="PEPTIDE ABC TRANSPORTER PERMEASE PROTEIN"/>
    <property type="match status" value="1"/>
</dbReference>
<proteinExistence type="inferred from homology"/>
<dbReference type="InterPro" id="IPR000515">
    <property type="entry name" value="MetI-like"/>
</dbReference>
<dbReference type="PROSITE" id="PS50928">
    <property type="entry name" value="ABC_TM1"/>
    <property type="match status" value="1"/>
</dbReference>
<feature type="transmembrane region" description="Helical" evidence="7">
    <location>
        <begin position="25"/>
        <end position="50"/>
    </location>
</feature>
<name>A0ABS7VU22_9HYPH</name>
<evidence type="ECO:0000313" key="10">
    <source>
        <dbReference type="Proteomes" id="UP000704176"/>
    </source>
</evidence>
<dbReference type="Pfam" id="PF00528">
    <property type="entry name" value="BPD_transp_1"/>
    <property type="match status" value="1"/>
</dbReference>
<evidence type="ECO:0000256" key="7">
    <source>
        <dbReference type="RuleBase" id="RU363032"/>
    </source>
</evidence>
<sequence length="297" mass="32642">MKPWITTVARWRKKERSLVTAEARFPALVVAALVFMAFIFLVAILADVIAPYDYRAQSLRLRLASPVFLEGDLRHILGTDELGRDVFSRLLYATRFSIVIALAGTLMGATLGTLLGFIAAHYRGTVEEGIMMLADVQASLPFMLIALALIAAFGGSVLLFTAIMGIYGWEVFARLTRGVVLSANGQGYATAMTALGAPPRHIYWRHILPNILSVLIVQFTLNFPQVILLETSLSFLGLGIRPPLTSLGQMLGAGRAYITTAWWVAILPGSLIFLTTMSISIIGDWLRDRFDPTLRNQ</sequence>
<comment type="similarity">
    <text evidence="7">Belongs to the binding-protein-dependent transport system permease family.</text>
</comment>
<keyword evidence="2 7" id="KW-0813">Transport</keyword>
<feature type="transmembrane region" description="Helical" evidence="7">
    <location>
        <begin position="211"/>
        <end position="240"/>
    </location>
</feature>
<keyword evidence="5 7" id="KW-1133">Transmembrane helix</keyword>
<gene>
    <name evidence="9" type="ORF">K9B37_20705</name>
</gene>
<evidence type="ECO:0000256" key="3">
    <source>
        <dbReference type="ARBA" id="ARBA00022475"/>
    </source>
</evidence>
<dbReference type="InterPro" id="IPR025966">
    <property type="entry name" value="OppC_N"/>
</dbReference>
<reference evidence="9 10" key="1">
    <citation type="submission" date="2021-09" db="EMBL/GenBank/DDBJ databases">
        <title>The complete genome sequence of a new microorganism.</title>
        <authorList>
            <person name="Zi Z."/>
        </authorList>
    </citation>
    <scope>NUCLEOTIDE SEQUENCE [LARGE SCALE GENOMIC DNA]</scope>
    <source>
        <strain evidence="9 10">WGZ8</strain>
    </source>
</reference>
<accession>A0ABS7VU22</accession>
<evidence type="ECO:0000313" key="9">
    <source>
        <dbReference type="EMBL" id="MBZ6078684.1"/>
    </source>
</evidence>
<dbReference type="InterPro" id="IPR035906">
    <property type="entry name" value="MetI-like_sf"/>
</dbReference>
<evidence type="ECO:0000256" key="1">
    <source>
        <dbReference type="ARBA" id="ARBA00004651"/>
    </source>
</evidence>
<keyword evidence="3" id="KW-1003">Cell membrane</keyword>
<dbReference type="InterPro" id="IPR050366">
    <property type="entry name" value="BP-dependent_transpt_permease"/>
</dbReference>
<evidence type="ECO:0000256" key="5">
    <source>
        <dbReference type="ARBA" id="ARBA00022989"/>
    </source>
</evidence>
<dbReference type="Proteomes" id="UP000704176">
    <property type="component" value="Unassembled WGS sequence"/>
</dbReference>
<evidence type="ECO:0000256" key="2">
    <source>
        <dbReference type="ARBA" id="ARBA00022448"/>
    </source>
</evidence>
<evidence type="ECO:0000256" key="6">
    <source>
        <dbReference type="ARBA" id="ARBA00023136"/>
    </source>
</evidence>
<dbReference type="EMBL" id="JAIRBM010000021">
    <property type="protein sequence ID" value="MBZ6078684.1"/>
    <property type="molecule type" value="Genomic_DNA"/>
</dbReference>
<dbReference type="PANTHER" id="PTHR43386">
    <property type="entry name" value="OLIGOPEPTIDE TRANSPORT SYSTEM PERMEASE PROTEIN APPC"/>
    <property type="match status" value="1"/>
</dbReference>
<dbReference type="CDD" id="cd06261">
    <property type="entry name" value="TM_PBP2"/>
    <property type="match status" value="1"/>
</dbReference>
<organism evidence="9 10">
    <name type="scientific">Microvirga puerhi</name>
    <dbReference type="NCBI Taxonomy" id="2876078"/>
    <lineage>
        <taxon>Bacteria</taxon>
        <taxon>Pseudomonadati</taxon>
        <taxon>Pseudomonadota</taxon>
        <taxon>Alphaproteobacteria</taxon>
        <taxon>Hyphomicrobiales</taxon>
        <taxon>Methylobacteriaceae</taxon>
        <taxon>Microvirga</taxon>
    </lineage>
</organism>